<dbReference type="Proteomes" id="UP000887013">
    <property type="component" value="Unassembled WGS sequence"/>
</dbReference>
<comment type="caution">
    <text evidence="1">The sequence shown here is derived from an EMBL/GenBank/DDBJ whole genome shotgun (WGS) entry which is preliminary data.</text>
</comment>
<accession>A0A8X6TPF0</accession>
<protein>
    <submittedName>
        <fullName evidence="1">Uncharacterized protein</fullName>
    </submittedName>
</protein>
<proteinExistence type="predicted"/>
<evidence type="ECO:0000313" key="2">
    <source>
        <dbReference type="Proteomes" id="UP000887013"/>
    </source>
</evidence>
<gene>
    <name evidence="1" type="ORF">NPIL_691941</name>
</gene>
<dbReference type="AlphaFoldDB" id="A0A8X6TPF0"/>
<name>A0A8X6TPF0_NEPPI</name>
<organism evidence="1 2">
    <name type="scientific">Nephila pilipes</name>
    <name type="common">Giant wood spider</name>
    <name type="synonym">Nephila maculata</name>
    <dbReference type="NCBI Taxonomy" id="299642"/>
    <lineage>
        <taxon>Eukaryota</taxon>
        <taxon>Metazoa</taxon>
        <taxon>Ecdysozoa</taxon>
        <taxon>Arthropoda</taxon>
        <taxon>Chelicerata</taxon>
        <taxon>Arachnida</taxon>
        <taxon>Araneae</taxon>
        <taxon>Araneomorphae</taxon>
        <taxon>Entelegynae</taxon>
        <taxon>Araneoidea</taxon>
        <taxon>Nephilidae</taxon>
        <taxon>Nephila</taxon>
    </lineage>
</organism>
<keyword evidence="2" id="KW-1185">Reference proteome</keyword>
<reference evidence="1" key="1">
    <citation type="submission" date="2020-08" db="EMBL/GenBank/DDBJ databases">
        <title>Multicomponent nature underlies the extraordinary mechanical properties of spider dragline silk.</title>
        <authorList>
            <person name="Kono N."/>
            <person name="Nakamura H."/>
            <person name="Mori M."/>
            <person name="Yoshida Y."/>
            <person name="Ohtoshi R."/>
            <person name="Malay A.D."/>
            <person name="Moran D.A.P."/>
            <person name="Tomita M."/>
            <person name="Numata K."/>
            <person name="Arakawa K."/>
        </authorList>
    </citation>
    <scope>NUCLEOTIDE SEQUENCE</scope>
</reference>
<dbReference type="EMBL" id="BMAW01110146">
    <property type="protein sequence ID" value="GFT41672.1"/>
    <property type="molecule type" value="Genomic_DNA"/>
</dbReference>
<sequence>MDEGTPMKHLARADPNFSFKTNLQPYRRRKPGWVNYNKKKIRIHIKYPHGTDWFAKNLSKPRPKLGLALTTPSRVMPDEADYDVKIRLKYGGL</sequence>
<evidence type="ECO:0000313" key="1">
    <source>
        <dbReference type="EMBL" id="GFT41672.1"/>
    </source>
</evidence>